<organism evidence="1 2">
    <name type="scientific">Necator americanus</name>
    <name type="common">Human hookworm</name>
    <dbReference type="NCBI Taxonomy" id="51031"/>
    <lineage>
        <taxon>Eukaryota</taxon>
        <taxon>Metazoa</taxon>
        <taxon>Ecdysozoa</taxon>
        <taxon>Nematoda</taxon>
        <taxon>Chromadorea</taxon>
        <taxon>Rhabditida</taxon>
        <taxon>Rhabditina</taxon>
        <taxon>Rhabditomorpha</taxon>
        <taxon>Strongyloidea</taxon>
        <taxon>Ancylostomatidae</taxon>
        <taxon>Bunostominae</taxon>
        <taxon>Necator</taxon>
    </lineage>
</organism>
<reference evidence="1 2" key="1">
    <citation type="submission" date="2023-08" db="EMBL/GenBank/DDBJ databases">
        <title>A Necator americanus chromosomal reference genome.</title>
        <authorList>
            <person name="Ilik V."/>
            <person name="Petrzelkova K.J."/>
            <person name="Pardy F."/>
            <person name="Fuh T."/>
            <person name="Niatou-Singa F.S."/>
            <person name="Gouil Q."/>
            <person name="Baker L."/>
            <person name="Ritchie M.E."/>
            <person name="Jex A.R."/>
            <person name="Gazzola D."/>
            <person name="Li H."/>
            <person name="Toshio Fujiwara R."/>
            <person name="Zhan B."/>
            <person name="Aroian R.V."/>
            <person name="Pafco B."/>
            <person name="Schwarz E.M."/>
        </authorList>
    </citation>
    <scope>NUCLEOTIDE SEQUENCE [LARGE SCALE GENOMIC DNA]</scope>
    <source>
        <strain evidence="1 2">Aroian</strain>
        <tissue evidence="1">Whole animal</tissue>
    </source>
</reference>
<sequence length="104" mass="11748">MYRRTRKIVVTQLHDELKLLLVRILSSLSAFRRTLHFQYFSLSRSSSSCYLPILTILIPRTVSGKPDIQSPAYVASGEKNGDVVVVWTVFVAIVVQLLPSTELL</sequence>
<gene>
    <name evidence="1" type="primary">Necator_chrIV.g13325</name>
    <name evidence="1" type="ORF">RB195_000034</name>
</gene>
<keyword evidence="2" id="KW-1185">Reference proteome</keyword>
<dbReference type="EMBL" id="JAVFWL010000004">
    <property type="protein sequence ID" value="KAK6746517.1"/>
    <property type="molecule type" value="Genomic_DNA"/>
</dbReference>
<comment type="caution">
    <text evidence="1">The sequence shown here is derived from an EMBL/GenBank/DDBJ whole genome shotgun (WGS) entry which is preliminary data.</text>
</comment>
<evidence type="ECO:0000313" key="1">
    <source>
        <dbReference type="EMBL" id="KAK6746517.1"/>
    </source>
</evidence>
<name>A0ABR1D8A7_NECAM</name>
<proteinExistence type="predicted"/>
<dbReference type="Proteomes" id="UP001303046">
    <property type="component" value="Unassembled WGS sequence"/>
</dbReference>
<protein>
    <submittedName>
        <fullName evidence="1">Uncharacterized protein</fullName>
    </submittedName>
</protein>
<accession>A0ABR1D8A7</accession>
<evidence type="ECO:0000313" key="2">
    <source>
        <dbReference type="Proteomes" id="UP001303046"/>
    </source>
</evidence>